<feature type="region of interest" description="Disordered" evidence="1">
    <location>
        <begin position="402"/>
        <end position="431"/>
    </location>
</feature>
<feature type="region of interest" description="Disordered" evidence="1">
    <location>
        <begin position="736"/>
        <end position="767"/>
    </location>
</feature>
<evidence type="ECO:0000313" key="3">
    <source>
        <dbReference type="EMBL" id="CAA2965008.1"/>
    </source>
</evidence>
<dbReference type="OrthoDB" id="1922977at2759"/>
<evidence type="ECO:0000256" key="1">
    <source>
        <dbReference type="SAM" id="MobiDB-lite"/>
    </source>
</evidence>
<feature type="compositionally biased region" description="Polar residues" evidence="1">
    <location>
        <begin position="249"/>
        <end position="266"/>
    </location>
</feature>
<dbReference type="GO" id="GO:0005634">
    <property type="term" value="C:nucleus"/>
    <property type="evidence" value="ECO:0007669"/>
    <property type="project" value="TreeGrafter"/>
</dbReference>
<reference evidence="3 4" key="1">
    <citation type="submission" date="2019-12" db="EMBL/GenBank/DDBJ databases">
        <authorList>
            <person name="Alioto T."/>
            <person name="Alioto T."/>
            <person name="Gomez Garrido J."/>
        </authorList>
    </citation>
    <scope>NUCLEOTIDE SEQUENCE [LARGE SCALE GENOMIC DNA]</scope>
</reference>
<feature type="compositionally biased region" description="Polar residues" evidence="1">
    <location>
        <begin position="642"/>
        <end position="651"/>
    </location>
</feature>
<proteinExistence type="predicted"/>
<accession>A0A8S0QIE6</accession>
<comment type="caution">
    <text evidence="3">The sequence shown here is derived from an EMBL/GenBank/DDBJ whole genome shotgun (WGS) entry which is preliminary data.</text>
</comment>
<evidence type="ECO:0000313" key="4">
    <source>
        <dbReference type="Proteomes" id="UP000594638"/>
    </source>
</evidence>
<dbReference type="InterPro" id="IPR011990">
    <property type="entry name" value="TPR-like_helical_dom_sf"/>
</dbReference>
<dbReference type="PANTHER" id="PTHR21563">
    <property type="entry name" value="ZINC FINGER C3H1 DOMAIN-CONTAINING PROTEIN"/>
    <property type="match status" value="1"/>
</dbReference>
<dbReference type="Gramene" id="OE9A029576T2">
    <property type="protein sequence ID" value="OE9A029576C2"/>
    <property type="gene ID" value="OE9A029576"/>
</dbReference>
<feature type="compositionally biased region" description="Basic and acidic residues" evidence="1">
    <location>
        <begin position="747"/>
        <end position="757"/>
    </location>
</feature>
<dbReference type="EMBL" id="CACTIH010001833">
    <property type="protein sequence ID" value="CAA2965008.1"/>
    <property type="molecule type" value="Genomic_DNA"/>
</dbReference>
<feature type="compositionally biased region" description="Low complexity" evidence="1">
    <location>
        <begin position="151"/>
        <end position="163"/>
    </location>
</feature>
<feature type="region of interest" description="Disordered" evidence="1">
    <location>
        <begin position="583"/>
        <end position="678"/>
    </location>
</feature>
<protein>
    <submittedName>
        <fullName evidence="3">Uncharacterized protein LOC111386900</fullName>
    </submittedName>
</protein>
<feature type="region of interest" description="Disordered" evidence="1">
    <location>
        <begin position="118"/>
        <end position="207"/>
    </location>
</feature>
<dbReference type="GO" id="GO:0000178">
    <property type="term" value="C:exosome (RNase complex)"/>
    <property type="evidence" value="ECO:0007669"/>
    <property type="project" value="TreeGrafter"/>
</dbReference>
<feature type="compositionally biased region" description="Polar residues" evidence="1">
    <location>
        <begin position="410"/>
        <end position="423"/>
    </location>
</feature>
<organism evidence="3 4">
    <name type="scientific">Olea europaea subsp. europaea</name>
    <dbReference type="NCBI Taxonomy" id="158383"/>
    <lineage>
        <taxon>Eukaryota</taxon>
        <taxon>Viridiplantae</taxon>
        <taxon>Streptophyta</taxon>
        <taxon>Embryophyta</taxon>
        <taxon>Tracheophyta</taxon>
        <taxon>Spermatophyta</taxon>
        <taxon>Magnoliopsida</taxon>
        <taxon>eudicotyledons</taxon>
        <taxon>Gunneridae</taxon>
        <taxon>Pentapetalae</taxon>
        <taxon>asterids</taxon>
        <taxon>lamiids</taxon>
        <taxon>Lamiales</taxon>
        <taxon>Oleaceae</taxon>
        <taxon>Oleeae</taxon>
        <taxon>Olea</taxon>
    </lineage>
</organism>
<feature type="region of interest" description="Disordered" evidence="1">
    <location>
        <begin position="15"/>
        <end position="39"/>
    </location>
</feature>
<feature type="domain" description="Putative zinc-finger" evidence="2">
    <location>
        <begin position="883"/>
        <end position="902"/>
    </location>
</feature>
<feature type="region of interest" description="Disordered" evidence="1">
    <location>
        <begin position="234"/>
        <end position="295"/>
    </location>
</feature>
<dbReference type="Proteomes" id="UP000594638">
    <property type="component" value="Unassembled WGS sequence"/>
</dbReference>
<gene>
    <name evidence="3" type="ORF">OLEA9_A029576</name>
</gene>
<keyword evidence="4" id="KW-1185">Reference proteome</keyword>
<evidence type="ECO:0000259" key="2">
    <source>
        <dbReference type="Pfam" id="PF10650"/>
    </source>
</evidence>
<dbReference type="InterPro" id="IPR039278">
    <property type="entry name" value="Red1"/>
</dbReference>
<name>A0A8S0QIE6_OLEEU</name>
<feature type="compositionally biased region" description="Low complexity" evidence="1">
    <location>
        <begin position="583"/>
        <end position="596"/>
    </location>
</feature>
<dbReference type="Pfam" id="PF10650">
    <property type="entry name" value="zf-C3H1"/>
    <property type="match status" value="1"/>
</dbReference>
<sequence>MGTEELMKKAAIDSCAKNSNYPSESREEGELSSYDGDDTLDGSASPFIKCNALQEKSIQADIVTATSEDAKAGTLVPSTKSGDLVDLPTRATLHSSHHKSFEKNRGPFVPFVISFSDEDSGSDREESKQPDALLAKGKSLLLERSRRPPVSSLSKSQSQSSKQTTRAMSKVMPRRASLSRTFVSSRNKIHGAASGNRSSSGLGHLPKTNVHLNTTKLQDLRQMIAIREKELKLKSSGKDKSSGLGSHGTCDTMNFRNDMGKQTTPAETKEPEKKRLKITEPRPNTMSASEQEVMPPVESMLASENSLLENDCRQSPENFCHHEGKNKPGMSHVIHAEQQDQDENVVPASENLLIGAKKGSGTTSRQTEKKSKSAYSSMLEQAMQMANKDDETILKKSRTVETWPPPELDSQLTAISTQNNSNNKETDRSDQVRCNDKLPESFLNEKHLASLGYQSFWKNLGELAVQGNRNMDAKSLLDLEELQDKELEDAQEHRRQCEVEERNALKAYRNAQKALIEATARCNYLYSKRELYSAHLRNLMMNNSNLFWSFRSDDENGAALNFSNNIPELNMDALPALSSQVRNANDASNNDGSDLNVHPANDDTQLSNLHTEREKLPSEPCSEPDGSTSETHNKDGIGSGTCFPSDNSSLETRIKDSEANGVCSPSSDSSMSVDENEDALQCSIKSSKDNLEVGKDMSSGQEMQLSFDSSHDSLLLEASLRSQLFERLRKKSLSKNRESCQSTVPVDKGRSENDGAGKKRKRSAREKSETILGTVLLSGANKDSHSELQGQQSTIYIALSSPVVKSVICHLMVAEPKSFQMLIRSPDLASLRVNGGNDRTPVHNKSNPSILCQGPVEVPAMDSCCGQIGSYFCNLAIDPFWPLCMYELRGKCNNDECSWQHVQDYSISNTKNDASNKPDLQAGSPSWRGPRLAKSLKNLVLAPPTYLVGLDVLKADMRYNSVLSRDNGQCWRKCFSASMVLSSLLLIDLPFNEPFLHGTEARIEVHGAWNRQSFYFHSKNGKKSKVDGYFADNDQSLEMAFLHLNQEADKQKGRIESLKVIARALESNATSPVLWIIYLQIYYCNQKTIGKDDLFRCAVELNKNSYELWLMYINSREQLIDRLAAYDAALSALCCHVSNSDRDVRHASECILDIFVQMMNCLCMSGNVEKAVQKIYELFPTTTKSNDSLRFSLTDITACFTISDACIFWVCCVFLVIYKKLPNSIVQRIECWKEISAIEWPSIHLTSDEKQQAASLMELAVDSLALYMDGKSLQSEATLRAAQLFAINHIKCVEVLEGLECSKTLLKNYAKLYPSCLELVLMLARVENNIWNTSFVGFEEALSNWQDEAPGIQCIWNQYAECALQNGISTFAKELMDRWFDSVWKVGCSQNRILNAVQGGNSQNVWQPASVSDLCTWFSHHDQIDVMFALLNFSLYKIFQNDDTEALLALERALKAATTAENYSYCVGEHVQFLLTNRTLRHRNGYNGGILKILNDYLDDAPASSEPLSRDFIQKIEKPRLRQLISKLLSPVSSDPSLVNLVLEILYGPSLLPQMPDKLTDLVDFVESLMEILPSNYRLAISVCKLLSTNSDNGGNVAVSFWASSLVVNSLFQAVPIAPESVWVEAANILQNLADSQTICESFLNRALSVYPFSINLWRCYLNLPRPGENANAVKAAAREKGIMLD</sequence>
<dbReference type="SUPFAM" id="SSF48452">
    <property type="entry name" value="TPR-like"/>
    <property type="match status" value="1"/>
</dbReference>
<dbReference type="InterPro" id="IPR019607">
    <property type="entry name" value="Putative_zinc-finger_domain"/>
</dbReference>
<dbReference type="PANTHER" id="PTHR21563:SF3">
    <property type="entry name" value="ZINC FINGER C3H1 DOMAIN-CONTAINING PROTEIN"/>
    <property type="match status" value="1"/>
</dbReference>
<feature type="compositionally biased region" description="Basic and acidic residues" evidence="1">
    <location>
        <begin position="267"/>
        <end position="280"/>
    </location>
</feature>